<dbReference type="GO" id="GO:0003735">
    <property type="term" value="F:structural constituent of ribosome"/>
    <property type="evidence" value="ECO:0007669"/>
    <property type="project" value="InterPro"/>
</dbReference>
<accession>A0A7V5LT30</accession>
<evidence type="ECO:0000256" key="3">
    <source>
        <dbReference type="ARBA" id="ARBA00022884"/>
    </source>
</evidence>
<sequence length="95" mass="11057">MKDPRDIIIRPIITEKSNMLRELGQFVFEVAKDANKHEIKWAVEQLFKVHVKKVRVMNVKGKPRRVRFAPGRTKSWKKAIVTLKEGESIPMFEGA</sequence>
<name>A0A7V5LT30_UNCW3</name>
<organism evidence="9">
    <name type="scientific">candidate division WOR-3 bacterium</name>
    <dbReference type="NCBI Taxonomy" id="2052148"/>
    <lineage>
        <taxon>Bacteria</taxon>
        <taxon>Bacteria division WOR-3</taxon>
    </lineage>
</organism>
<reference evidence="9" key="1">
    <citation type="journal article" date="2020" name="mSystems">
        <title>Genome- and Community-Level Interaction Insights into Carbon Utilization and Element Cycling Functions of Hydrothermarchaeota in Hydrothermal Sediment.</title>
        <authorList>
            <person name="Zhou Z."/>
            <person name="Liu Y."/>
            <person name="Xu W."/>
            <person name="Pan J."/>
            <person name="Luo Z.H."/>
            <person name="Li M."/>
        </authorList>
    </citation>
    <scope>NUCLEOTIDE SEQUENCE [LARGE SCALE GENOMIC DNA]</scope>
    <source>
        <strain evidence="8">HyVt-28</strain>
        <strain evidence="9">HyVt-96</strain>
    </source>
</reference>
<dbReference type="NCBIfam" id="NF004366">
    <property type="entry name" value="PRK05738.3-2"/>
    <property type="match status" value="1"/>
</dbReference>
<dbReference type="InterPro" id="IPR012678">
    <property type="entry name" value="Ribosomal_uL23/eL15/eS24_sf"/>
</dbReference>
<dbReference type="GO" id="GO:0006412">
    <property type="term" value="P:translation"/>
    <property type="evidence" value="ECO:0007669"/>
    <property type="project" value="UniProtKB-UniRule"/>
</dbReference>
<dbReference type="Gene3D" id="3.30.70.330">
    <property type="match status" value="1"/>
</dbReference>
<evidence type="ECO:0000313" key="9">
    <source>
        <dbReference type="EMBL" id="HHF52875.1"/>
    </source>
</evidence>
<dbReference type="EMBL" id="DRTX01000044">
    <property type="protein sequence ID" value="HHF52875.1"/>
    <property type="molecule type" value="Genomic_DNA"/>
</dbReference>
<dbReference type="Proteomes" id="UP000886381">
    <property type="component" value="Unassembled WGS sequence"/>
</dbReference>
<keyword evidence="2 6" id="KW-0699">rRNA-binding</keyword>
<dbReference type="PANTHER" id="PTHR11620">
    <property type="entry name" value="60S RIBOSOMAL PROTEIN L23A"/>
    <property type="match status" value="1"/>
</dbReference>
<dbReference type="Proteomes" id="UP000886050">
    <property type="component" value="Unassembled WGS sequence"/>
</dbReference>
<comment type="caution">
    <text evidence="9">The sequence shown here is derived from an EMBL/GenBank/DDBJ whole genome shotgun (WGS) entry which is preliminary data.</text>
</comment>
<gene>
    <name evidence="6" type="primary">rplW</name>
    <name evidence="8" type="ORF">ENH14_01745</name>
    <name evidence="9" type="ORF">ENL43_00745</name>
</gene>
<comment type="subunit">
    <text evidence="6">Part of the 50S ribosomal subunit. Contacts protein L29, and trigger factor when it is bound to the ribosome.</text>
</comment>
<evidence type="ECO:0000256" key="2">
    <source>
        <dbReference type="ARBA" id="ARBA00022730"/>
    </source>
</evidence>
<dbReference type="InterPro" id="IPR001014">
    <property type="entry name" value="Ribosomal_uL23_CS"/>
</dbReference>
<keyword evidence="5 6" id="KW-0687">Ribonucleoprotein</keyword>
<evidence type="ECO:0000256" key="4">
    <source>
        <dbReference type="ARBA" id="ARBA00022980"/>
    </source>
</evidence>
<evidence type="ECO:0000256" key="7">
    <source>
        <dbReference type="RuleBase" id="RU003934"/>
    </source>
</evidence>
<proteinExistence type="inferred from homology"/>
<comment type="similarity">
    <text evidence="1 6 7">Belongs to the universal ribosomal protein uL23 family.</text>
</comment>
<dbReference type="PROSITE" id="PS00050">
    <property type="entry name" value="RIBOSOMAL_L23"/>
    <property type="match status" value="1"/>
</dbReference>
<keyword evidence="3 6" id="KW-0694">RNA-binding</keyword>
<evidence type="ECO:0000313" key="8">
    <source>
        <dbReference type="EMBL" id="HDL60157.1"/>
    </source>
</evidence>
<dbReference type="FunFam" id="3.30.70.330:FF:000001">
    <property type="entry name" value="50S ribosomal protein L23"/>
    <property type="match status" value="1"/>
</dbReference>
<dbReference type="GO" id="GO:1990904">
    <property type="term" value="C:ribonucleoprotein complex"/>
    <property type="evidence" value="ECO:0007669"/>
    <property type="project" value="UniProtKB-KW"/>
</dbReference>
<dbReference type="EMBL" id="DRDR01000076">
    <property type="protein sequence ID" value="HDL60157.1"/>
    <property type="molecule type" value="Genomic_DNA"/>
</dbReference>
<dbReference type="GO" id="GO:0019843">
    <property type="term" value="F:rRNA binding"/>
    <property type="evidence" value="ECO:0007669"/>
    <property type="project" value="UniProtKB-UniRule"/>
</dbReference>
<dbReference type="SUPFAM" id="SSF54189">
    <property type="entry name" value="Ribosomal proteins S24e, L23 and L15e"/>
    <property type="match status" value="1"/>
</dbReference>
<protein>
    <recommendedName>
        <fullName evidence="6">Large ribosomal subunit protein uL23</fullName>
    </recommendedName>
</protein>
<evidence type="ECO:0000256" key="6">
    <source>
        <dbReference type="HAMAP-Rule" id="MF_01369"/>
    </source>
</evidence>
<evidence type="ECO:0000256" key="1">
    <source>
        <dbReference type="ARBA" id="ARBA00006700"/>
    </source>
</evidence>
<dbReference type="NCBIfam" id="NF004359">
    <property type="entry name" value="PRK05738.1-3"/>
    <property type="match status" value="1"/>
</dbReference>
<evidence type="ECO:0000256" key="5">
    <source>
        <dbReference type="ARBA" id="ARBA00023274"/>
    </source>
</evidence>
<dbReference type="InterPro" id="IPR012677">
    <property type="entry name" value="Nucleotide-bd_a/b_plait_sf"/>
</dbReference>
<dbReference type="AlphaFoldDB" id="A0A7V5LT30"/>
<dbReference type="GO" id="GO:0005840">
    <property type="term" value="C:ribosome"/>
    <property type="evidence" value="ECO:0007669"/>
    <property type="project" value="UniProtKB-KW"/>
</dbReference>
<dbReference type="NCBIfam" id="NF004363">
    <property type="entry name" value="PRK05738.2-4"/>
    <property type="match status" value="1"/>
</dbReference>
<comment type="function">
    <text evidence="6">One of the early assembly proteins it binds 23S rRNA. One of the proteins that surrounds the polypeptide exit tunnel on the outside of the ribosome. Forms the main docking site for trigger factor binding to the ribosome.</text>
</comment>
<dbReference type="Pfam" id="PF00276">
    <property type="entry name" value="Ribosomal_L23"/>
    <property type="match status" value="1"/>
</dbReference>
<keyword evidence="4 6" id="KW-0689">Ribosomal protein</keyword>
<dbReference type="InterPro" id="IPR013025">
    <property type="entry name" value="Ribosomal_uL23-like"/>
</dbReference>
<dbReference type="HAMAP" id="MF_01369_B">
    <property type="entry name" value="Ribosomal_uL23_B"/>
    <property type="match status" value="1"/>
</dbReference>